<dbReference type="AlphaFoldDB" id="A0A448X626"/>
<organism evidence="1 2">
    <name type="scientific">Protopolystoma xenopodis</name>
    <dbReference type="NCBI Taxonomy" id="117903"/>
    <lineage>
        <taxon>Eukaryota</taxon>
        <taxon>Metazoa</taxon>
        <taxon>Spiralia</taxon>
        <taxon>Lophotrochozoa</taxon>
        <taxon>Platyhelminthes</taxon>
        <taxon>Monogenea</taxon>
        <taxon>Polyopisthocotylea</taxon>
        <taxon>Polystomatidea</taxon>
        <taxon>Polystomatidae</taxon>
        <taxon>Protopolystoma</taxon>
    </lineage>
</organism>
<sequence length="63" mass="6893">METQPARSAMLLFSSSVDSPIGCMRRIGLLDMVQLDAARKVFPPRPLFSRCQPMRATGNADPG</sequence>
<dbReference type="Proteomes" id="UP000784294">
    <property type="component" value="Unassembled WGS sequence"/>
</dbReference>
<evidence type="ECO:0000313" key="1">
    <source>
        <dbReference type="EMBL" id="VEL28980.1"/>
    </source>
</evidence>
<gene>
    <name evidence="1" type="ORF">PXEA_LOCUS22420</name>
</gene>
<keyword evidence="2" id="KW-1185">Reference proteome</keyword>
<proteinExistence type="predicted"/>
<dbReference type="EMBL" id="CAAALY010099256">
    <property type="protein sequence ID" value="VEL28980.1"/>
    <property type="molecule type" value="Genomic_DNA"/>
</dbReference>
<name>A0A448X626_9PLAT</name>
<protein>
    <submittedName>
        <fullName evidence="1">Uncharacterized protein</fullName>
    </submittedName>
</protein>
<accession>A0A448X626</accession>
<evidence type="ECO:0000313" key="2">
    <source>
        <dbReference type="Proteomes" id="UP000784294"/>
    </source>
</evidence>
<comment type="caution">
    <text evidence="1">The sequence shown here is derived from an EMBL/GenBank/DDBJ whole genome shotgun (WGS) entry which is preliminary data.</text>
</comment>
<reference evidence="1" key="1">
    <citation type="submission" date="2018-11" db="EMBL/GenBank/DDBJ databases">
        <authorList>
            <consortium name="Pathogen Informatics"/>
        </authorList>
    </citation>
    <scope>NUCLEOTIDE SEQUENCE</scope>
</reference>